<organism evidence="7 8">
    <name type="scientific">[Torrubiella] hemipterigena</name>
    <dbReference type="NCBI Taxonomy" id="1531966"/>
    <lineage>
        <taxon>Eukaryota</taxon>
        <taxon>Fungi</taxon>
        <taxon>Dikarya</taxon>
        <taxon>Ascomycota</taxon>
        <taxon>Pezizomycotina</taxon>
        <taxon>Sordariomycetes</taxon>
        <taxon>Hypocreomycetidae</taxon>
        <taxon>Hypocreales</taxon>
        <taxon>Clavicipitaceae</taxon>
        <taxon>Clavicipitaceae incertae sedis</taxon>
        <taxon>'Torrubiella' clade</taxon>
    </lineage>
</organism>
<dbReference type="GO" id="GO:0043484">
    <property type="term" value="P:regulation of RNA splicing"/>
    <property type="evidence" value="ECO:0007669"/>
    <property type="project" value="TreeGrafter"/>
</dbReference>
<dbReference type="EMBL" id="CDHN01000004">
    <property type="protein sequence ID" value="CEJ91859.1"/>
    <property type="molecule type" value="Genomic_DNA"/>
</dbReference>
<evidence type="ECO:0000313" key="7">
    <source>
        <dbReference type="EMBL" id="CEJ91859.1"/>
    </source>
</evidence>
<dbReference type="GO" id="GO:0005634">
    <property type="term" value="C:nucleus"/>
    <property type="evidence" value="ECO:0007669"/>
    <property type="project" value="TreeGrafter"/>
</dbReference>
<evidence type="ECO:0000259" key="6">
    <source>
        <dbReference type="PROSITE" id="PS50011"/>
    </source>
</evidence>
<dbReference type="InterPro" id="IPR000719">
    <property type="entry name" value="Prot_kinase_dom"/>
</dbReference>
<keyword evidence="2" id="KW-0808">Transferase</keyword>
<dbReference type="STRING" id="1531966.A0A0A1TAR3"/>
<name>A0A0A1TAR3_9HYPO</name>
<keyword evidence="8" id="KW-1185">Reference proteome</keyword>
<accession>A0A0A1TAR3</accession>
<dbReference type="InterPro" id="IPR011009">
    <property type="entry name" value="Kinase-like_dom_sf"/>
</dbReference>
<keyword evidence="5" id="KW-0067">ATP-binding</keyword>
<keyword evidence="4" id="KW-0418">Kinase</keyword>
<evidence type="ECO:0000256" key="5">
    <source>
        <dbReference type="ARBA" id="ARBA00022840"/>
    </source>
</evidence>
<gene>
    <name evidence="7" type="ORF">VHEMI07547</name>
</gene>
<dbReference type="GO" id="GO:0004674">
    <property type="term" value="F:protein serine/threonine kinase activity"/>
    <property type="evidence" value="ECO:0007669"/>
    <property type="project" value="UniProtKB-KW"/>
</dbReference>
<dbReference type="Proteomes" id="UP000039046">
    <property type="component" value="Unassembled WGS sequence"/>
</dbReference>
<keyword evidence="1" id="KW-0723">Serine/threonine-protein kinase</keyword>
<sequence>MAPLGMSLKTFQEMQNDGVFPRELVAGSLDQVLLGLNLLHEASVIHTDLHADNLLISLVDDSILAKVEQNEIDTPSPRKQIDDRILYVSQYMLGGSGALVISDFGQAHIGTEHRGNAMPLPYRAPEVILGMP</sequence>
<evidence type="ECO:0000256" key="4">
    <source>
        <dbReference type="ARBA" id="ARBA00022777"/>
    </source>
</evidence>
<evidence type="ECO:0000256" key="1">
    <source>
        <dbReference type="ARBA" id="ARBA00022527"/>
    </source>
</evidence>
<evidence type="ECO:0000256" key="3">
    <source>
        <dbReference type="ARBA" id="ARBA00022741"/>
    </source>
</evidence>
<feature type="domain" description="Protein kinase" evidence="6">
    <location>
        <begin position="1"/>
        <end position="132"/>
    </location>
</feature>
<dbReference type="AlphaFoldDB" id="A0A0A1TAR3"/>
<evidence type="ECO:0000256" key="2">
    <source>
        <dbReference type="ARBA" id="ARBA00022679"/>
    </source>
</evidence>
<dbReference type="PROSITE" id="PS50011">
    <property type="entry name" value="PROTEIN_KINASE_DOM"/>
    <property type="match status" value="1"/>
</dbReference>
<proteinExistence type="predicted"/>
<dbReference type="InterPro" id="IPR051175">
    <property type="entry name" value="CLK_kinases"/>
</dbReference>
<dbReference type="Pfam" id="PF00069">
    <property type="entry name" value="Pkinase"/>
    <property type="match status" value="1"/>
</dbReference>
<dbReference type="Gene3D" id="1.10.510.10">
    <property type="entry name" value="Transferase(Phosphotransferase) domain 1"/>
    <property type="match status" value="1"/>
</dbReference>
<dbReference type="HOGENOM" id="CLU_000288_81_11_1"/>
<reference evidence="7 8" key="1">
    <citation type="journal article" date="2015" name="Genome Announc.">
        <title>Draft Genome Sequence and Gene Annotation of the Entomopathogenic Fungus Verticillium hemipterigenum.</title>
        <authorList>
            <person name="Horn F."/>
            <person name="Habel A."/>
            <person name="Scharf D.H."/>
            <person name="Dworschak J."/>
            <person name="Brakhage A.A."/>
            <person name="Guthke R."/>
            <person name="Hertweck C."/>
            <person name="Linde J."/>
        </authorList>
    </citation>
    <scope>NUCLEOTIDE SEQUENCE [LARGE SCALE GENOMIC DNA]</scope>
</reference>
<dbReference type="SUPFAM" id="SSF56112">
    <property type="entry name" value="Protein kinase-like (PK-like)"/>
    <property type="match status" value="1"/>
</dbReference>
<dbReference type="PANTHER" id="PTHR45646">
    <property type="entry name" value="SERINE/THREONINE-PROTEIN KINASE DOA-RELATED"/>
    <property type="match status" value="1"/>
</dbReference>
<dbReference type="OrthoDB" id="5979581at2759"/>
<dbReference type="GO" id="GO:0005524">
    <property type="term" value="F:ATP binding"/>
    <property type="evidence" value="ECO:0007669"/>
    <property type="project" value="UniProtKB-KW"/>
</dbReference>
<keyword evidence="3" id="KW-0547">Nucleotide-binding</keyword>
<evidence type="ECO:0000313" key="8">
    <source>
        <dbReference type="Proteomes" id="UP000039046"/>
    </source>
</evidence>
<dbReference type="PANTHER" id="PTHR45646:SF11">
    <property type="entry name" value="SERINE_THREONINE-PROTEIN KINASE DOA"/>
    <property type="match status" value="1"/>
</dbReference>
<protein>
    <recommendedName>
        <fullName evidence="6">Protein kinase domain-containing protein</fullName>
    </recommendedName>
</protein>